<name>A0A3Q9FUN5_9BACT</name>
<dbReference type="Proteomes" id="UP000267268">
    <property type="component" value="Chromosome 2"/>
</dbReference>
<sequence length="59" mass="6882">MESKEKISGIRKILTSDNDTVKKSEMIVEFIDCSEDKANKIIEAYLKDQRFSWIGEIEK</sequence>
<dbReference type="EMBL" id="CP034563">
    <property type="protein sequence ID" value="AZQ64795.1"/>
    <property type="molecule type" value="Genomic_DNA"/>
</dbReference>
<gene>
    <name evidence="1" type="ORF">EI427_21460</name>
</gene>
<keyword evidence="2" id="KW-1185">Reference proteome</keyword>
<reference evidence="1 2" key="1">
    <citation type="submission" date="2018-12" db="EMBL/GenBank/DDBJ databases">
        <title>Flammeovirga pectinis sp. nov., isolated from the gut of the Korean scallop, Patinopecten yessoensis.</title>
        <authorList>
            <person name="Bae J.-W."/>
            <person name="Jeong Y.-S."/>
            <person name="Kang W."/>
        </authorList>
    </citation>
    <scope>NUCLEOTIDE SEQUENCE [LARGE SCALE GENOMIC DNA]</scope>
    <source>
        <strain evidence="1 2">L12M1</strain>
    </source>
</reference>
<evidence type="ECO:0000313" key="2">
    <source>
        <dbReference type="Proteomes" id="UP000267268"/>
    </source>
</evidence>
<dbReference type="RefSeq" id="WP_126618865.1">
    <property type="nucleotide sequence ID" value="NZ_CP034563.1"/>
</dbReference>
<dbReference type="KEGG" id="fll:EI427_21460"/>
<dbReference type="AlphaFoldDB" id="A0A3Q9FUN5"/>
<accession>A0A3Q9FUN5</accession>
<evidence type="ECO:0000313" key="1">
    <source>
        <dbReference type="EMBL" id="AZQ64795.1"/>
    </source>
</evidence>
<proteinExistence type="predicted"/>
<dbReference type="OrthoDB" id="9862889at2"/>
<protein>
    <submittedName>
        <fullName evidence="1">Uncharacterized protein</fullName>
    </submittedName>
</protein>
<organism evidence="1 2">
    <name type="scientific">Flammeovirga pectinis</name>
    <dbReference type="NCBI Taxonomy" id="2494373"/>
    <lineage>
        <taxon>Bacteria</taxon>
        <taxon>Pseudomonadati</taxon>
        <taxon>Bacteroidota</taxon>
        <taxon>Cytophagia</taxon>
        <taxon>Cytophagales</taxon>
        <taxon>Flammeovirgaceae</taxon>
        <taxon>Flammeovirga</taxon>
    </lineage>
</organism>